<dbReference type="EMBL" id="ADBL01000009">
    <property type="status" value="NOT_ANNOTATED_CDS"/>
    <property type="molecule type" value="Genomic_DNA"/>
</dbReference>
<evidence type="ECO:0000313" key="3">
    <source>
        <dbReference type="EnsemblFungi" id="MAPG_00025T0"/>
    </source>
</evidence>
<proteinExistence type="predicted"/>
<feature type="region of interest" description="Disordered" evidence="1">
    <location>
        <begin position="1"/>
        <end position="51"/>
    </location>
</feature>
<dbReference type="OrthoDB" id="4633509at2759"/>
<evidence type="ECO:0000256" key="1">
    <source>
        <dbReference type="SAM" id="MobiDB-lite"/>
    </source>
</evidence>
<protein>
    <submittedName>
        <fullName evidence="2 3">Uncharacterized protein</fullName>
    </submittedName>
</protein>
<name>A0A0C4DJW6_MAGP6</name>
<accession>A0A0C4DJW6</accession>
<reference evidence="4" key="2">
    <citation type="submission" date="2010-05" db="EMBL/GenBank/DDBJ databases">
        <title>The genome sequence of Magnaporthe poae strain ATCC 64411.</title>
        <authorList>
            <person name="Ma L.-J."/>
            <person name="Dead R."/>
            <person name="Young S."/>
            <person name="Zeng Q."/>
            <person name="Koehrsen M."/>
            <person name="Alvarado L."/>
            <person name="Berlin A."/>
            <person name="Chapman S.B."/>
            <person name="Chen Z."/>
            <person name="Freedman E."/>
            <person name="Gellesch M."/>
            <person name="Goldberg J."/>
            <person name="Griggs A."/>
            <person name="Gujja S."/>
            <person name="Heilman E.R."/>
            <person name="Heiman D."/>
            <person name="Hepburn T."/>
            <person name="Howarth C."/>
            <person name="Jen D."/>
            <person name="Larson L."/>
            <person name="Mehta T."/>
            <person name="Neiman D."/>
            <person name="Pearson M."/>
            <person name="Roberts A."/>
            <person name="Saif S."/>
            <person name="Shea T."/>
            <person name="Shenoy N."/>
            <person name="Sisk P."/>
            <person name="Stolte C."/>
            <person name="Sykes S."/>
            <person name="Walk T."/>
            <person name="White J."/>
            <person name="Yandava C."/>
            <person name="Haas B."/>
            <person name="Nusbaum C."/>
            <person name="Birren B."/>
        </authorList>
    </citation>
    <scope>NUCLEOTIDE SEQUENCE [LARGE SCALE GENOMIC DNA]</scope>
    <source>
        <strain evidence="4">ATCC 64411 / 73-15</strain>
    </source>
</reference>
<reference evidence="3" key="5">
    <citation type="submission" date="2015-06" db="UniProtKB">
        <authorList>
            <consortium name="EnsemblFungi"/>
        </authorList>
    </citation>
    <scope>IDENTIFICATION</scope>
    <source>
        <strain evidence="3">ATCC 64411</strain>
    </source>
</reference>
<keyword evidence="4" id="KW-1185">Reference proteome</keyword>
<dbReference type="Proteomes" id="UP000011715">
    <property type="component" value="Unassembled WGS sequence"/>
</dbReference>
<sequence length="190" mass="22163">MLTRKQPGKGVFGPPDNAASDVPALPQQQQQPLHEAPKAHPPRPFHSDKSMIGPARYSWKDLRQPMLRKSPFDMKDIRWLEHLSGSIESYCWKVAFGDQAPLVLKMNKEVLRLAEVDQRQLGHWKNLPPTLYVEQWRRLTSRQGWECFALVYEFIAEDELDNEEGSAERKEANRRRIEASTDFYASVKYW</sequence>
<dbReference type="EnsemblFungi" id="MAPG_00025T0">
    <property type="protein sequence ID" value="MAPG_00025T0"/>
    <property type="gene ID" value="MAPG_00025"/>
</dbReference>
<dbReference type="AlphaFoldDB" id="A0A0C4DJW6"/>
<organism evidence="3 4">
    <name type="scientific">Magnaporthiopsis poae (strain ATCC 64411 / 73-15)</name>
    <name type="common">Kentucky bluegrass fungus</name>
    <name type="synonym">Magnaporthe poae</name>
    <dbReference type="NCBI Taxonomy" id="644358"/>
    <lineage>
        <taxon>Eukaryota</taxon>
        <taxon>Fungi</taxon>
        <taxon>Dikarya</taxon>
        <taxon>Ascomycota</taxon>
        <taxon>Pezizomycotina</taxon>
        <taxon>Sordariomycetes</taxon>
        <taxon>Sordariomycetidae</taxon>
        <taxon>Magnaporthales</taxon>
        <taxon>Magnaporthaceae</taxon>
        <taxon>Magnaporthiopsis</taxon>
    </lineage>
</organism>
<evidence type="ECO:0000313" key="2">
    <source>
        <dbReference type="EMBL" id="KLU80929.1"/>
    </source>
</evidence>
<dbReference type="EMBL" id="GL876966">
    <property type="protein sequence ID" value="KLU80929.1"/>
    <property type="molecule type" value="Genomic_DNA"/>
</dbReference>
<dbReference type="VEuPathDB" id="FungiDB:MAPG_00025"/>
<evidence type="ECO:0000313" key="4">
    <source>
        <dbReference type="Proteomes" id="UP000011715"/>
    </source>
</evidence>
<reference evidence="2" key="3">
    <citation type="submission" date="2011-03" db="EMBL/GenBank/DDBJ databases">
        <title>Annotation of Magnaporthe poae ATCC 64411.</title>
        <authorList>
            <person name="Ma L.-J."/>
            <person name="Dead R."/>
            <person name="Young S.K."/>
            <person name="Zeng Q."/>
            <person name="Gargeya S."/>
            <person name="Fitzgerald M."/>
            <person name="Haas B."/>
            <person name="Abouelleil A."/>
            <person name="Alvarado L."/>
            <person name="Arachchi H.M."/>
            <person name="Berlin A."/>
            <person name="Brown A."/>
            <person name="Chapman S.B."/>
            <person name="Chen Z."/>
            <person name="Dunbar C."/>
            <person name="Freedman E."/>
            <person name="Gearin G."/>
            <person name="Gellesch M."/>
            <person name="Goldberg J."/>
            <person name="Griggs A."/>
            <person name="Gujja S."/>
            <person name="Heiman D."/>
            <person name="Howarth C."/>
            <person name="Larson L."/>
            <person name="Lui A."/>
            <person name="MacDonald P.J.P."/>
            <person name="Mehta T."/>
            <person name="Montmayeur A."/>
            <person name="Murphy C."/>
            <person name="Neiman D."/>
            <person name="Pearson M."/>
            <person name="Priest M."/>
            <person name="Roberts A."/>
            <person name="Saif S."/>
            <person name="Shea T."/>
            <person name="Shenoy N."/>
            <person name="Sisk P."/>
            <person name="Stolte C."/>
            <person name="Sykes S."/>
            <person name="Yandava C."/>
            <person name="Wortman J."/>
            <person name="Nusbaum C."/>
            <person name="Birren B."/>
        </authorList>
    </citation>
    <scope>NUCLEOTIDE SEQUENCE</scope>
    <source>
        <strain evidence="2">ATCC 64411</strain>
    </source>
</reference>
<reference evidence="2" key="1">
    <citation type="submission" date="2010-05" db="EMBL/GenBank/DDBJ databases">
        <title>The Genome Sequence of Magnaporthe poae strain ATCC 64411.</title>
        <authorList>
            <consortium name="The Broad Institute Genome Sequencing Platform"/>
            <consortium name="Broad Institute Genome Sequencing Center for Infectious Disease"/>
            <person name="Ma L.-J."/>
            <person name="Dead R."/>
            <person name="Young S."/>
            <person name="Zeng Q."/>
            <person name="Koehrsen M."/>
            <person name="Alvarado L."/>
            <person name="Berlin A."/>
            <person name="Chapman S.B."/>
            <person name="Chen Z."/>
            <person name="Freedman E."/>
            <person name="Gellesch M."/>
            <person name="Goldberg J."/>
            <person name="Griggs A."/>
            <person name="Gujja S."/>
            <person name="Heilman E.R."/>
            <person name="Heiman D."/>
            <person name="Hepburn T."/>
            <person name="Howarth C."/>
            <person name="Jen D."/>
            <person name="Larson L."/>
            <person name="Mehta T."/>
            <person name="Neiman D."/>
            <person name="Pearson M."/>
            <person name="Roberts A."/>
            <person name="Saif S."/>
            <person name="Shea T."/>
            <person name="Shenoy N."/>
            <person name="Sisk P."/>
            <person name="Stolte C."/>
            <person name="Sykes S."/>
            <person name="Walk T."/>
            <person name="White J."/>
            <person name="Yandava C."/>
            <person name="Haas B."/>
            <person name="Nusbaum C."/>
            <person name="Birren B."/>
        </authorList>
    </citation>
    <scope>NUCLEOTIDE SEQUENCE</scope>
    <source>
        <strain evidence="2">ATCC 64411</strain>
    </source>
</reference>
<gene>
    <name evidence="2" type="ORF">MAPG_00025</name>
</gene>
<reference evidence="3" key="4">
    <citation type="journal article" date="2015" name="G3 (Bethesda)">
        <title>Genome sequences of three phytopathogenic species of the Magnaporthaceae family of fungi.</title>
        <authorList>
            <person name="Okagaki L.H."/>
            <person name="Nunes C.C."/>
            <person name="Sailsbery J."/>
            <person name="Clay B."/>
            <person name="Brown D."/>
            <person name="John T."/>
            <person name="Oh Y."/>
            <person name="Young N."/>
            <person name="Fitzgerald M."/>
            <person name="Haas B.J."/>
            <person name="Zeng Q."/>
            <person name="Young S."/>
            <person name="Adiconis X."/>
            <person name="Fan L."/>
            <person name="Levin J.Z."/>
            <person name="Mitchell T.K."/>
            <person name="Okubara P.A."/>
            <person name="Farman M.L."/>
            <person name="Kohn L.M."/>
            <person name="Birren B."/>
            <person name="Ma L.-J."/>
            <person name="Dean R.A."/>
        </authorList>
    </citation>
    <scope>NUCLEOTIDE SEQUENCE</scope>
    <source>
        <strain evidence="3">ATCC 64411 / 73-15</strain>
    </source>
</reference>